<sequence length="165" mass="17232">MNLKKQKGFSLIELLIVVAIIGIIAAIAVPNLLAARRSANDASAQQTLRNIHSANATYESGIGRGNFASPISLLGGSGTNEVGMLDETVINATTTPKSGFSLQNYSATPKTSTSAALYSVRNRPSQSEGISRTGNRSFFINETGVVRSSDASNQLADSESSPIGN</sequence>
<dbReference type="Pfam" id="PF07963">
    <property type="entry name" value="N_methyl"/>
    <property type="match status" value="1"/>
</dbReference>
<dbReference type="InterPro" id="IPR012902">
    <property type="entry name" value="N_methyl_site"/>
</dbReference>
<evidence type="ECO:0000256" key="6">
    <source>
        <dbReference type="SAM" id="Phobius"/>
    </source>
</evidence>
<evidence type="ECO:0000313" key="8">
    <source>
        <dbReference type="Proteomes" id="UP000677668"/>
    </source>
</evidence>
<organism evidence="7 8">
    <name type="scientific">Chloracidobacterium sp. N</name>
    <dbReference type="NCBI Taxonomy" id="2821540"/>
    <lineage>
        <taxon>Bacteria</taxon>
        <taxon>Pseudomonadati</taxon>
        <taxon>Acidobacteriota</taxon>
        <taxon>Terriglobia</taxon>
        <taxon>Terriglobales</taxon>
        <taxon>Acidobacteriaceae</taxon>
        <taxon>Chloracidobacterium</taxon>
        <taxon>Chloracidobacterium aggregatum</taxon>
    </lineage>
</organism>
<protein>
    <submittedName>
        <fullName evidence="7">Prepilin-type N-terminal cleavage/methylation domain-containing protein</fullName>
    </submittedName>
</protein>
<evidence type="ECO:0000256" key="1">
    <source>
        <dbReference type="ARBA" id="ARBA00004167"/>
    </source>
</evidence>
<dbReference type="Gene3D" id="3.30.700.10">
    <property type="entry name" value="Glycoprotein, Type 4 Pilin"/>
    <property type="match status" value="1"/>
</dbReference>
<dbReference type="PANTHER" id="PTHR30093">
    <property type="entry name" value="GENERAL SECRETION PATHWAY PROTEIN G"/>
    <property type="match status" value="1"/>
</dbReference>
<comment type="subcellular location">
    <subcellularLocation>
        <location evidence="1">Membrane</location>
        <topology evidence="1">Single-pass membrane protein</topology>
    </subcellularLocation>
</comment>
<name>A0ABX8B1T6_9BACT</name>
<evidence type="ECO:0000256" key="5">
    <source>
        <dbReference type="ARBA" id="ARBA00023136"/>
    </source>
</evidence>
<reference evidence="7 8" key="1">
    <citation type="submission" date="2021-03" db="EMBL/GenBank/DDBJ databases">
        <title>Genomic and phenotypic characterization of Chloracidobacterium isolates provides evidence for multiple species.</title>
        <authorList>
            <person name="Saini M.K."/>
            <person name="Costas A.M.G."/>
            <person name="Tank M."/>
            <person name="Bryant D.A."/>
        </authorList>
    </citation>
    <scope>NUCLEOTIDE SEQUENCE [LARGE SCALE GENOMIC DNA]</scope>
    <source>
        <strain evidence="7 8">N</strain>
    </source>
</reference>
<evidence type="ECO:0000313" key="7">
    <source>
        <dbReference type="EMBL" id="QUV94960.1"/>
    </source>
</evidence>
<dbReference type="PROSITE" id="PS00409">
    <property type="entry name" value="PROKAR_NTER_METHYL"/>
    <property type="match status" value="1"/>
</dbReference>
<dbReference type="EMBL" id="CP072642">
    <property type="protein sequence ID" value="QUV94960.1"/>
    <property type="molecule type" value="Genomic_DNA"/>
</dbReference>
<dbReference type="NCBIfam" id="TIGR02532">
    <property type="entry name" value="IV_pilin_GFxxxE"/>
    <property type="match status" value="1"/>
</dbReference>
<keyword evidence="5 6" id="KW-0472">Membrane</keyword>
<dbReference type="InterPro" id="IPR045584">
    <property type="entry name" value="Pilin-like"/>
</dbReference>
<dbReference type="SUPFAM" id="SSF54523">
    <property type="entry name" value="Pili subunits"/>
    <property type="match status" value="1"/>
</dbReference>
<dbReference type="Proteomes" id="UP000677668">
    <property type="component" value="Chromosome 1"/>
</dbReference>
<feature type="transmembrane region" description="Helical" evidence="6">
    <location>
        <begin position="12"/>
        <end position="33"/>
    </location>
</feature>
<keyword evidence="3 6" id="KW-0812">Transmembrane</keyword>
<dbReference type="PANTHER" id="PTHR30093:SF44">
    <property type="entry name" value="TYPE II SECRETION SYSTEM CORE PROTEIN G"/>
    <property type="match status" value="1"/>
</dbReference>
<evidence type="ECO:0000256" key="4">
    <source>
        <dbReference type="ARBA" id="ARBA00022989"/>
    </source>
</evidence>
<keyword evidence="2" id="KW-0488">Methylation</keyword>
<evidence type="ECO:0000256" key="3">
    <source>
        <dbReference type="ARBA" id="ARBA00022692"/>
    </source>
</evidence>
<keyword evidence="4 6" id="KW-1133">Transmembrane helix</keyword>
<gene>
    <name evidence="7" type="ORF">J8C05_05765</name>
</gene>
<proteinExistence type="predicted"/>
<accession>A0ABX8B1T6</accession>
<evidence type="ECO:0000256" key="2">
    <source>
        <dbReference type="ARBA" id="ARBA00022481"/>
    </source>
</evidence>
<keyword evidence="8" id="KW-1185">Reference proteome</keyword>